<dbReference type="EnsemblPlants" id="OB01G25560.1">
    <property type="protein sequence ID" value="OB01G25560.1"/>
    <property type="gene ID" value="OB01G25560"/>
</dbReference>
<evidence type="ECO:0000259" key="1">
    <source>
        <dbReference type="Pfam" id="PF03017"/>
    </source>
</evidence>
<accession>J3L000</accession>
<evidence type="ECO:0000313" key="2">
    <source>
        <dbReference type="EnsemblPlants" id="OB01G25560.1"/>
    </source>
</evidence>
<dbReference type="AlphaFoldDB" id="J3L000"/>
<dbReference type="InterPro" id="IPR004264">
    <property type="entry name" value="Transposase_23"/>
</dbReference>
<name>J3L000_ORYBR</name>
<sequence length="107" mass="12144">MSSDEKVAKATVISVNPNNKLAGEALGTKFCEVIVNVVLRRETLVPHPYAEIRTLDDAVKMLVAWPFNQLKLCSQQSNQDLLMVLLVVLLRDLLKVLLDHLRYARWC</sequence>
<keyword evidence="3" id="KW-1185">Reference proteome</keyword>
<dbReference type="Gramene" id="OB01G25560.1">
    <property type="protein sequence ID" value="OB01G25560.1"/>
    <property type="gene ID" value="OB01G25560"/>
</dbReference>
<dbReference type="HOGENOM" id="CLU_2213972_0_0_1"/>
<reference evidence="2" key="1">
    <citation type="journal article" date="2013" name="Nat. Commun.">
        <title>Whole-genome sequencing of Oryza brachyantha reveals mechanisms underlying Oryza genome evolution.</title>
        <authorList>
            <person name="Chen J."/>
            <person name="Huang Q."/>
            <person name="Gao D."/>
            <person name="Wang J."/>
            <person name="Lang Y."/>
            <person name="Liu T."/>
            <person name="Li B."/>
            <person name="Bai Z."/>
            <person name="Luis Goicoechea J."/>
            <person name="Liang C."/>
            <person name="Chen C."/>
            <person name="Zhang W."/>
            <person name="Sun S."/>
            <person name="Liao Y."/>
            <person name="Zhang X."/>
            <person name="Yang L."/>
            <person name="Song C."/>
            <person name="Wang M."/>
            <person name="Shi J."/>
            <person name="Liu G."/>
            <person name="Liu J."/>
            <person name="Zhou H."/>
            <person name="Zhou W."/>
            <person name="Yu Q."/>
            <person name="An N."/>
            <person name="Chen Y."/>
            <person name="Cai Q."/>
            <person name="Wang B."/>
            <person name="Liu B."/>
            <person name="Min J."/>
            <person name="Huang Y."/>
            <person name="Wu H."/>
            <person name="Li Z."/>
            <person name="Zhang Y."/>
            <person name="Yin Y."/>
            <person name="Song W."/>
            <person name="Jiang J."/>
            <person name="Jackson S.A."/>
            <person name="Wing R.A."/>
            <person name="Wang J."/>
            <person name="Chen M."/>
        </authorList>
    </citation>
    <scope>NUCLEOTIDE SEQUENCE [LARGE SCALE GENOMIC DNA]</scope>
    <source>
        <strain evidence="2">cv. IRGC 101232</strain>
    </source>
</reference>
<dbReference type="Proteomes" id="UP000006038">
    <property type="component" value="Chromosome 1"/>
</dbReference>
<dbReference type="Pfam" id="PF03017">
    <property type="entry name" value="Transposase_23"/>
    <property type="match status" value="1"/>
</dbReference>
<proteinExistence type="predicted"/>
<reference evidence="2" key="2">
    <citation type="submission" date="2013-04" db="UniProtKB">
        <authorList>
            <consortium name="EnsemblPlants"/>
        </authorList>
    </citation>
    <scope>IDENTIFICATION</scope>
</reference>
<evidence type="ECO:0000313" key="3">
    <source>
        <dbReference type="Proteomes" id="UP000006038"/>
    </source>
</evidence>
<protein>
    <recommendedName>
        <fullName evidence="1">Transposase Tnp1/En/Spm-like domain-containing protein</fullName>
    </recommendedName>
</protein>
<feature type="domain" description="Transposase Tnp1/En/Spm-like" evidence="1">
    <location>
        <begin position="2"/>
        <end position="59"/>
    </location>
</feature>
<organism evidence="2">
    <name type="scientific">Oryza brachyantha</name>
    <name type="common">malo sina</name>
    <dbReference type="NCBI Taxonomy" id="4533"/>
    <lineage>
        <taxon>Eukaryota</taxon>
        <taxon>Viridiplantae</taxon>
        <taxon>Streptophyta</taxon>
        <taxon>Embryophyta</taxon>
        <taxon>Tracheophyta</taxon>
        <taxon>Spermatophyta</taxon>
        <taxon>Magnoliopsida</taxon>
        <taxon>Liliopsida</taxon>
        <taxon>Poales</taxon>
        <taxon>Poaceae</taxon>
        <taxon>BOP clade</taxon>
        <taxon>Oryzoideae</taxon>
        <taxon>Oryzeae</taxon>
        <taxon>Oryzinae</taxon>
        <taxon>Oryza</taxon>
    </lineage>
</organism>